<dbReference type="EMBL" id="JAVREX010000029">
    <property type="protein sequence ID" value="MDT0432811.1"/>
    <property type="molecule type" value="Genomic_DNA"/>
</dbReference>
<protein>
    <submittedName>
        <fullName evidence="2">Uncharacterized protein</fullName>
    </submittedName>
</protein>
<keyword evidence="3" id="KW-1185">Reference proteome</keyword>
<reference evidence="3" key="1">
    <citation type="submission" date="2023-07" db="EMBL/GenBank/DDBJ databases">
        <title>30 novel species of actinomycetes from the DSMZ collection.</title>
        <authorList>
            <person name="Nouioui I."/>
        </authorList>
    </citation>
    <scope>NUCLEOTIDE SEQUENCE [LARGE SCALE GENOMIC DNA]</scope>
    <source>
        <strain evidence="3">DSM 41770</strain>
    </source>
</reference>
<evidence type="ECO:0000313" key="2">
    <source>
        <dbReference type="EMBL" id="MDT0432811.1"/>
    </source>
</evidence>
<evidence type="ECO:0000256" key="1">
    <source>
        <dbReference type="SAM" id="MobiDB-lite"/>
    </source>
</evidence>
<accession>A0ABU2RVE7</accession>
<dbReference type="RefSeq" id="WP_311661721.1">
    <property type="nucleotide sequence ID" value="NZ_JAVREX010000029.1"/>
</dbReference>
<organism evidence="2 3">
    <name type="scientific">Streptomyces salyersiae</name>
    <dbReference type="NCBI Taxonomy" id="3075530"/>
    <lineage>
        <taxon>Bacteria</taxon>
        <taxon>Bacillati</taxon>
        <taxon>Actinomycetota</taxon>
        <taxon>Actinomycetes</taxon>
        <taxon>Kitasatosporales</taxon>
        <taxon>Streptomycetaceae</taxon>
        <taxon>Streptomyces</taxon>
    </lineage>
</organism>
<evidence type="ECO:0000313" key="3">
    <source>
        <dbReference type="Proteomes" id="UP001183777"/>
    </source>
</evidence>
<comment type="caution">
    <text evidence="2">The sequence shown here is derived from an EMBL/GenBank/DDBJ whole genome shotgun (WGS) entry which is preliminary data.</text>
</comment>
<sequence>MSVRSAWLLPGGTEPGQTREDTRLSPVGTMTPTGPMTTRPGVIPGGQPFAASAAGAMSLQIGPGRAVAQGTTAQGAYPVALDAPASVSFDDGDALSDRIDTVVVRVLDGLYDISGSTLATVEIVKGEPSATPAPATLDPACTPLWDVTVHAGTSAGVGGIDWGSALTDRRRYTVAVGGIVPRGALGDAGAYDGQYADIGGTLYRWSAAEDAWQQYPPPALRPQVTRQVAAPPYTPTQTYVDFTAAAWPRITFTVPPSGAVWVTVGGSVSNRATDASTAWLTWRATGGLVEPHSVTNGLSAQASRVIASRRVYRSGLTPGASVTLIPGWNVSSVGQDTLIANGELTVEPVQ</sequence>
<proteinExistence type="predicted"/>
<dbReference type="Proteomes" id="UP001183777">
    <property type="component" value="Unassembled WGS sequence"/>
</dbReference>
<feature type="region of interest" description="Disordered" evidence="1">
    <location>
        <begin position="1"/>
        <end position="36"/>
    </location>
</feature>
<gene>
    <name evidence="2" type="ORF">RM649_34995</name>
</gene>
<name>A0ABU2RVE7_9ACTN</name>